<comment type="catalytic activity">
    <reaction evidence="6">
        <text>adenosine(37) in tRNA1(Val) + S-adenosyl-L-methionine = N(6)-methyladenosine(37) in tRNA1(Val) + S-adenosyl-L-homocysteine + H(+)</text>
        <dbReference type="Rhea" id="RHEA:43160"/>
        <dbReference type="Rhea" id="RHEA-COMP:10369"/>
        <dbReference type="Rhea" id="RHEA-COMP:10370"/>
        <dbReference type="ChEBI" id="CHEBI:15378"/>
        <dbReference type="ChEBI" id="CHEBI:57856"/>
        <dbReference type="ChEBI" id="CHEBI:59789"/>
        <dbReference type="ChEBI" id="CHEBI:74411"/>
        <dbReference type="ChEBI" id="CHEBI:74449"/>
        <dbReference type="EC" id="2.1.1.223"/>
    </reaction>
</comment>
<accession>A0A1I3MZ28</accession>
<evidence type="ECO:0000256" key="6">
    <source>
        <dbReference type="HAMAP-Rule" id="MF_01872"/>
    </source>
</evidence>
<dbReference type="CDD" id="cd02440">
    <property type="entry name" value="AdoMet_MTases"/>
    <property type="match status" value="1"/>
</dbReference>
<proteinExistence type="inferred from homology"/>
<dbReference type="PANTHER" id="PTHR47739:SF1">
    <property type="entry name" value="TRNA1(VAL) (ADENINE(37)-N6)-METHYLTRANSFERASE"/>
    <property type="match status" value="1"/>
</dbReference>
<evidence type="ECO:0000313" key="9">
    <source>
        <dbReference type="Proteomes" id="UP000242560"/>
    </source>
</evidence>
<dbReference type="InterPro" id="IPR002052">
    <property type="entry name" value="DNA_methylase_N6_adenine_CS"/>
</dbReference>
<keyword evidence="4 6" id="KW-0949">S-adenosyl-L-methionine</keyword>
<dbReference type="AlphaFoldDB" id="A0A1I3MZ28"/>
<dbReference type="Pfam" id="PF05175">
    <property type="entry name" value="MTS"/>
    <property type="match status" value="1"/>
</dbReference>
<keyword evidence="1 6" id="KW-0963">Cytoplasm</keyword>
<evidence type="ECO:0000256" key="1">
    <source>
        <dbReference type="ARBA" id="ARBA00022490"/>
    </source>
</evidence>
<dbReference type="EMBL" id="FORQ01000003">
    <property type="protein sequence ID" value="SFJ02374.1"/>
    <property type="molecule type" value="Genomic_DNA"/>
</dbReference>
<protein>
    <recommendedName>
        <fullName evidence="6">tRNA1(Val) (adenine(37)-N6)-methyltransferase</fullName>
        <ecNumber evidence="6">2.1.1.223</ecNumber>
    </recommendedName>
    <alternativeName>
        <fullName evidence="6">tRNA m6A37 methyltransferase</fullName>
    </alternativeName>
</protein>
<comment type="subcellular location">
    <subcellularLocation>
        <location evidence="6">Cytoplasm</location>
    </subcellularLocation>
</comment>
<dbReference type="GO" id="GO:0005737">
    <property type="term" value="C:cytoplasm"/>
    <property type="evidence" value="ECO:0007669"/>
    <property type="project" value="UniProtKB-SubCell"/>
</dbReference>
<dbReference type="InterPro" id="IPR022882">
    <property type="entry name" value="tRNA_adenine-N6_MeTrfase"/>
</dbReference>
<evidence type="ECO:0000313" key="8">
    <source>
        <dbReference type="EMBL" id="SFJ02374.1"/>
    </source>
</evidence>
<dbReference type="InterPro" id="IPR029063">
    <property type="entry name" value="SAM-dependent_MTases_sf"/>
</dbReference>
<organism evidence="8 9">
    <name type="scientific">Kaistella treverensis</name>
    <dbReference type="NCBI Taxonomy" id="631455"/>
    <lineage>
        <taxon>Bacteria</taxon>
        <taxon>Pseudomonadati</taxon>
        <taxon>Bacteroidota</taxon>
        <taxon>Flavobacteriia</taxon>
        <taxon>Flavobacteriales</taxon>
        <taxon>Weeksellaceae</taxon>
        <taxon>Chryseobacterium group</taxon>
        <taxon>Kaistella</taxon>
    </lineage>
</organism>
<evidence type="ECO:0000259" key="7">
    <source>
        <dbReference type="Pfam" id="PF05175"/>
    </source>
</evidence>
<evidence type="ECO:0000256" key="2">
    <source>
        <dbReference type="ARBA" id="ARBA00022603"/>
    </source>
</evidence>
<keyword evidence="3 6" id="KW-0808">Transferase</keyword>
<dbReference type="InterPro" id="IPR050210">
    <property type="entry name" value="tRNA_Adenine-N(6)_MTase"/>
</dbReference>
<dbReference type="PANTHER" id="PTHR47739">
    <property type="entry name" value="TRNA1(VAL) (ADENINE(37)-N6)-METHYLTRANSFERASE"/>
    <property type="match status" value="1"/>
</dbReference>
<name>A0A1I3MZ28_9FLAO</name>
<dbReference type="GO" id="GO:0008033">
    <property type="term" value="P:tRNA processing"/>
    <property type="evidence" value="ECO:0007669"/>
    <property type="project" value="UniProtKB-UniRule"/>
</dbReference>
<dbReference type="RefSeq" id="WP_089820082.1">
    <property type="nucleotide sequence ID" value="NZ_FORQ01000003.1"/>
</dbReference>
<gene>
    <name evidence="8" type="ORF">SAMN05421638_1886</name>
</gene>
<sequence>MKLFHFKKFSVKQSEKVFRVGTDAVLLGALTNVIGAQKILEVGSGTGIISLMVAQRNTSAEVTALDISVDATELAAENFENSPFHSRLKSINTDFKDFKNSGVFDLIFSNPPYFEKNGSTKDIVARQQTELSFEELLTKSSKILSKKGQISVIIPTESEAVFTKIANKNLLYLNRKITVFGIKNSKPKRVVLEFTFQEKMTVEQEIFIEKSPRIYSEEYLKLTEEFHLFNR</sequence>
<feature type="domain" description="Methyltransferase small" evidence="7">
    <location>
        <begin position="24"/>
        <end position="156"/>
    </location>
</feature>
<dbReference type="EC" id="2.1.1.223" evidence="6"/>
<dbReference type="InterPro" id="IPR007848">
    <property type="entry name" value="Small_mtfrase_dom"/>
</dbReference>
<dbReference type="GO" id="GO:0032259">
    <property type="term" value="P:methylation"/>
    <property type="evidence" value="ECO:0007669"/>
    <property type="project" value="UniProtKB-KW"/>
</dbReference>
<dbReference type="HAMAP" id="MF_01872">
    <property type="entry name" value="tRNA_methyltr_YfiC"/>
    <property type="match status" value="1"/>
</dbReference>
<keyword evidence="2 6" id="KW-0489">Methyltransferase</keyword>
<dbReference type="SUPFAM" id="SSF53335">
    <property type="entry name" value="S-adenosyl-L-methionine-dependent methyltransferases"/>
    <property type="match status" value="1"/>
</dbReference>
<evidence type="ECO:0000256" key="3">
    <source>
        <dbReference type="ARBA" id="ARBA00022679"/>
    </source>
</evidence>
<dbReference type="PRINTS" id="PR00507">
    <property type="entry name" value="N12N6MTFRASE"/>
</dbReference>
<comment type="similarity">
    <text evidence="6">Belongs to the methyltransferase superfamily. tRNA (adenine-N(6)-)-methyltransferase family.</text>
</comment>
<comment type="function">
    <text evidence="6">Specifically methylates the adenine in position 37 of tRNA(1)(Val) (anticodon cmo5UAC).</text>
</comment>
<dbReference type="GO" id="GO:0003676">
    <property type="term" value="F:nucleic acid binding"/>
    <property type="evidence" value="ECO:0007669"/>
    <property type="project" value="InterPro"/>
</dbReference>
<evidence type="ECO:0000256" key="5">
    <source>
        <dbReference type="ARBA" id="ARBA00022694"/>
    </source>
</evidence>
<reference evidence="9" key="1">
    <citation type="submission" date="2016-10" db="EMBL/GenBank/DDBJ databases">
        <authorList>
            <person name="Varghese N."/>
            <person name="Submissions S."/>
        </authorList>
    </citation>
    <scope>NUCLEOTIDE SEQUENCE [LARGE SCALE GENOMIC DNA]</scope>
    <source>
        <strain evidence="9">DSM 22251</strain>
    </source>
</reference>
<keyword evidence="5 6" id="KW-0819">tRNA processing</keyword>
<dbReference type="GO" id="GO:0016430">
    <property type="term" value="F:tRNA (adenine-N6)-methyltransferase activity"/>
    <property type="evidence" value="ECO:0007669"/>
    <property type="project" value="UniProtKB-UniRule"/>
</dbReference>
<evidence type="ECO:0000256" key="4">
    <source>
        <dbReference type="ARBA" id="ARBA00022691"/>
    </source>
</evidence>
<keyword evidence="9" id="KW-1185">Reference proteome</keyword>
<dbReference type="Proteomes" id="UP000242560">
    <property type="component" value="Unassembled WGS sequence"/>
</dbReference>
<dbReference type="Gene3D" id="3.40.50.150">
    <property type="entry name" value="Vaccinia Virus protein VP39"/>
    <property type="match status" value="1"/>
</dbReference>
<dbReference type="PROSITE" id="PS00092">
    <property type="entry name" value="N6_MTASE"/>
    <property type="match status" value="1"/>
</dbReference>